<dbReference type="PATRIC" id="fig|1076.23.peg.5865"/>
<organism evidence="5 6">
    <name type="scientific">Rhodopseudomonas palustris</name>
    <dbReference type="NCBI Taxonomy" id="1076"/>
    <lineage>
        <taxon>Bacteria</taxon>
        <taxon>Pseudomonadati</taxon>
        <taxon>Pseudomonadota</taxon>
        <taxon>Alphaproteobacteria</taxon>
        <taxon>Hyphomicrobiales</taxon>
        <taxon>Nitrobacteraceae</taxon>
        <taxon>Rhodopseudomonas</taxon>
    </lineage>
</organism>
<keyword evidence="2" id="KW-0238">DNA-binding</keyword>
<protein>
    <recommendedName>
        <fullName evidence="4">HTH marR-type domain-containing protein</fullName>
    </recommendedName>
</protein>
<dbReference type="PANTHER" id="PTHR33164">
    <property type="entry name" value="TRANSCRIPTIONAL REGULATOR, MARR FAMILY"/>
    <property type="match status" value="1"/>
</dbReference>
<dbReference type="InterPro" id="IPR000835">
    <property type="entry name" value="HTH_MarR-typ"/>
</dbReference>
<gene>
    <name evidence="5" type="ORF">OO17_29330</name>
</gene>
<reference evidence="5 6" key="1">
    <citation type="submission" date="2014-11" db="EMBL/GenBank/DDBJ databases">
        <title>Genomics and ecophysiology of heterotrophic nitrogen fixing bacteria isolated from estuarine surface water.</title>
        <authorList>
            <person name="Bentzon-Tilia M."/>
            <person name="Severin I."/>
            <person name="Hansen L.H."/>
            <person name="Riemann L."/>
        </authorList>
    </citation>
    <scope>NUCLEOTIDE SEQUENCE [LARGE SCALE GENOMIC DNA]</scope>
    <source>
        <strain evidence="5 6">BAL398</strain>
    </source>
</reference>
<dbReference type="PANTHER" id="PTHR33164:SF43">
    <property type="entry name" value="HTH-TYPE TRANSCRIPTIONAL REPRESSOR YETL"/>
    <property type="match status" value="1"/>
</dbReference>
<dbReference type="Proteomes" id="UP000032515">
    <property type="component" value="Unassembled WGS sequence"/>
</dbReference>
<dbReference type="Gene3D" id="1.10.10.10">
    <property type="entry name" value="Winged helix-like DNA-binding domain superfamily/Winged helix DNA-binding domain"/>
    <property type="match status" value="1"/>
</dbReference>
<dbReference type="EMBL" id="JXXE01000826">
    <property type="protein sequence ID" value="KIZ32797.1"/>
    <property type="molecule type" value="Genomic_DNA"/>
</dbReference>
<dbReference type="SMART" id="SM00347">
    <property type="entry name" value="HTH_MARR"/>
    <property type="match status" value="1"/>
</dbReference>
<dbReference type="OrthoDB" id="2287011at2"/>
<evidence type="ECO:0000313" key="5">
    <source>
        <dbReference type="EMBL" id="KIZ32797.1"/>
    </source>
</evidence>
<dbReference type="AlphaFoldDB" id="A0A0D7DZI5"/>
<dbReference type="PROSITE" id="PS50995">
    <property type="entry name" value="HTH_MARR_2"/>
    <property type="match status" value="1"/>
</dbReference>
<keyword evidence="1" id="KW-0805">Transcription regulation</keyword>
<evidence type="ECO:0000256" key="2">
    <source>
        <dbReference type="ARBA" id="ARBA00023125"/>
    </source>
</evidence>
<name>A0A0D7DZI5_RHOPL</name>
<dbReference type="InterPro" id="IPR055166">
    <property type="entry name" value="Transc_reg_Sar_Rot_HTH"/>
</dbReference>
<evidence type="ECO:0000313" key="6">
    <source>
        <dbReference type="Proteomes" id="UP000032515"/>
    </source>
</evidence>
<evidence type="ECO:0000256" key="1">
    <source>
        <dbReference type="ARBA" id="ARBA00023015"/>
    </source>
</evidence>
<evidence type="ECO:0000259" key="4">
    <source>
        <dbReference type="PROSITE" id="PS50995"/>
    </source>
</evidence>
<accession>A0A0D7DZI5</accession>
<dbReference type="InterPro" id="IPR036388">
    <property type="entry name" value="WH-like_DNA-bd_sf"/>
</dbReference>
<dbReference type="InterPro" id="IPR039422">
    <property type="entry name" value="MarR/SlyA-like"/>
</dbReference>
<dbReference type="SUPFAM" id="SSF46785">
    <property type="entry name" value="Winged helix' DNA-binding domain"/>
    <property type="match status" value="1"/>
</dbReference>
<evidence type="ECO:0000256" key="3">
    <source>
        <dbReference type="ARBA" id="ARBA00023163"/>
    </source>
</evidence>
<dbReference type="InterPro" id="IPR036390">
    <property type="entry name" value="WH_DNA-bd_sf"/>
</dbReference>
<comment type="caution">
    <text evidence="5">The sequence shown here is derived from an EMBL/GenBank/DDBJ whole genome shotgun (WGS) entry which is preliminary data.</text>
</comment>
<sequence length="192" mass="21119">MSKLSDKSAGKSAASRGLYVSPLTTSRKDLLKGGSDDWMRDVIYRLVQSLGRLLACREAFGRRLDLTSSQFTVLMGVAYRQGHDGIAIAPLSNYIGLAATHVTTEVGRLIRKGLLTKKRNTKDKRSVLIKLSPKGEAAVTEVAPVVRSINDILFKGMDRKQIESANEFATQLLQNSEYALAEIKVVETYQST</sequence>
<feature type="domain" description="HTH marR-type" evidence="4">
    <location>
        <begin position="40"/>
        <end position="174"/>
    </location>
</feature>
<dbReference type="RefSeq" id="WP_152647916.1">
    <property type="nucleotide sequence ID" value="NZ_JXXE01000826.1"/>
</dbReference>
<dbReference type="Pfam" id="PF22381">
    <property type="entry name" value="Staph_reg_Sar_Rot"/>
    <property type="match status" value="1"/>
</dbReference>
<keyword evidence="3" id="KW-0804">Transcription</keyword>
<dbReference type="GO" id="GO:0006950">
    <property type="term" value="P:response to stress"/>
    <property type="evidence" value="ECO:0007669"/>
    <property type="project" value="TreeGrafter"/>
</dbReference>
<dbReference type="GO" id="GO:0003700">
    <property type="term" value="F:DNA-binding transcription factor activity"/>
    <property type="evidence" value="ECO:0007669"/>
    <property type="project" value="InterPro"/>
</dbReference>
<proteinExistence type="predicted"/>
<dbReference type="GO" id="GO:0003677">
    <property type="term" value="F:DNA binding"/>
    <property type="evidence" value="ECO:0007669"/>
    <property type="project" value="UniProtKB-KW"/>
</dbReference>